<keyword evidence="3" id="KW-1185">Reference proteome</keyword>
<protein>
    <submittedName>
        <fullName evidence="2">Protein-L-isoaspartate O-methyltransferase domain-containing protein 1</fullName>
    </submittedName>
</protein>
<proteinExistence type="inferred from homology"/>
<accession>A0A9X6NKB7</accession>
<dbReference type="PANTHER" id="PTHR11579:SF9">
    <property type="entry name" value="PROTEIN-L-ISOASPARTATE O-METHYLTRANSFERASE"/>
    <property type="match status" value="1"/>
</dbReference>
<dbReference type="Pfam" id="PF01135">
    <property type="entry name" value="PCMT"/>
    <property type="match status" value="1"/>
</dbReference>
<dbReference type="Gene3D" id="3.40.50.150">
    <property type="entry name" value="Vaccinia Virus protein VP39"/>
    <property type="match status" value="1"/>
</dbReference>
<dbReference type="GO" id="GO:0005737">
    <property type="term" value="C:cytoplasm"/>
    <property type="evidence" value="ECO:0007669"/>
    <property type="project" value="TreeGrafter"/>
</dbReference>
<dbReference type="PANTHER" id="PTHR11579">
    <property type="entry name" value="PROTEIN-L-ISOASPARTATE O-METHYLTRANSFERASE"/>
    <property type="match status" value="1"/>
</dbReference>
<comment type="similarity">
    <text evidence="1">Belongs to the methyltransferase superfamily. L-isoaspartyl/D-aspartyl protein methyltransferase family.</text>
</comment>
<dbReference type="OrthoDB" id="10257972at2759"/>
<dbReference type="InterPro" id="IPR029063">
    <property type="entry name" value="SAM-dependent_MTases_sf"/>
</dbReference>
<dbReference type="AlphaFoldDB" id="A0A9X6NKB7"/>
<dbReference type="EMBL" id="MTYJ01000249">
    <property type="protein sequence ID" value="OWA52046.1"/>
    <property type="molecule type" value="Genomic_DNA"/>
</dbReference>
<evidence type="ECO:0000313" key="2">
    <source>
        <dbReference type="EMBL" id="OWA52046.1"/>
    </source>
</evidence>
<gene>
    <name evidence="2" type="ORF">BV898_16504</name>
</gene>
<comment type="caution">
    <text evidence="2">The sequence shown here is derived from an EMBL/GenBank/DDBJ whole genome shotgun (WGS) entry which is preliminary data.</text>
</comment>
<name>A0A9X6NKB7_HYPEX</name>
<organism evidence="2 3">
    <name type="scientific">Hypsibius exemplaris</name>
    <name type="common">Freshwater tardigrade</name>
    <dbReference type="NCBI Taxonomy" id="2072580"/>
    <lineage>
        <taxon>Eukaryota</taxon>
        <taxon>Metazoa</taxon>
        <taxon>Ecdysozoa</taxon>
        <taxon>Tardigrada</taxon>
        <taxon>Eutardigrada</taxon>
        <taxon>Parachela</taxon>
        <taxon>Hypsibioidea</taxon>
        <taxon>Hypsibiidae</taxon>
        <taxon>Hypsibius</taxon>
    </lineage>
</organism>
<sequence length="239" mass="26113">MGGTVSTGRDNDELIDNLVEGGYIKTLSVEKVHRAVDRANYYLPDGKRHAYADSAWKEGLLHISAPCIYAEVLEGLQLGPGMSFLNIGSGTGYLNTMAGLLIGSSGSNHGVELHESNVKYAFERLQEFLQNGLALRYFDFAPPVFLVANGLSLGTAFHHRYDRIYVGAACDDIDHVKDVIKFLKIGGQLVVPHNDSLVRFVRMGQSEVSRTTLMQCSFASLVLPVGDSHPEAAFAPRKL</sequence>
<dbReference type="GO" id="GO:0004719">
    <property type="term" value="F:protein-L-isoaspartate (D-aspartate) O-methyltransferase activity"/>
    <property type="evidence" value="ECO:0007669"/>
    <property type="project" value="InterPro"/>
</dbReference>
<evidence type="ECO:0000313" key="3">
    <source>
        <dbReference type="Proteomes" id="UP000192578"/>
    </source>
</evidence>
<evidence type="ECO:0000256" key="1">
    <source>
        <dbReference type="ARBA" id="ARBA00005369"/>
    </source>
</evidence>
<dbReference type="Proteomes" id="UP000192578">
    <property type="component" value="Unassembled WGS sequence"/>
</dbReference>
<dbReference type="SUPFAM" id="SSF53335">
    <property type="entry name" value="S-adenosyl-L-methionine-dependent methyltransferases"/>
    <property type="match status" value="1"/>
</dbReference>
<dbReference type="InterPro" id="IPR000682">
    <property type="entry name" value="PCMT"/>
</dbReference>
<reference evidence="3" key="1">
    <citation type="submission" date="2017-01" db="EMBL/GenBank/DDBJ databases">
        <title>Comparative genomics of anhydrobiosis in the tardigrade Hypsibius dujardini.</title>
        <authorList>
            <person name="Yoshida Y."/>
            <person name="Koutsovoulos G."/>
            <person name="Laetsch D."/>
            <person name="Stevens L."/>
            <person name="Kumar S."/>
            <person name="Horikawa D."/>
            <person name="Ishino K."/>
            <person name="Komine S."/>
            <person name="Tomita M."/>
            <person name="Blaxter M."/>
            <person name="Arakawa K."/>
        </authorList>
    </citation>
    <scope>NUCLEOTIDE SEQUENCE [LARGE SCALE GENOMIC DNA]</scope>
    <source>
        <strain evidence="3">Z151</strain>
    </source>
</reference>